<name>A0A1E5QF19_9CYAN</name>
<evidence type="ECO:0000313" key="2">
    <source>
        <dbReference type="EMBL" id="OEJ73275.1"/>
    </source>
</evidence>
<dbReference type="SUPFAM" id="SSF82171">
    <property type="entry name" value="DPP6 N-terminal domain-like"/>
    <property type="match status" value="1"/>
</dbReference>
<dbReference type="EMBL" id="MJGC01000095">
    <property type="protein sequence ID" value="OEJ73275.1"/>
    <property type="molecule type" value="Genomic_DNA"/>
</dbReference>
<dbReference type="AlphaFoldDB" id="A0A1E5QF19"/>
<proteinExistence type="predicted"/>
<reference evidence="2" key="1">
    <citation type="submission" date="2016-09" db="EMBL/GenBank/DDBJ databases">
        <title>Draft genome of thermotolerant cyanobacterium Desertifilum sp. strain IPPAS B-1220.</title>
        <authorList>
            <person name="Sinetova M.A."/>
            <person name="Bolakhan K."/>
            <person name="Zayadan B.K."/>
            <person name="Mironov K.S."/>
            <person name="Ustinova V."/>
            <person name="Kupriyanova E.V."/>
            <person name="Sidorov R.A."/>
            <person name="Skrypnik A.N."/>
            <person name="Gogoleva N.E."/>
            <person name="Gogolev Y.V."/>
            <person name="Los D.A."/>
        </authorList>
    </citation>
    <scope>NUCLEOTIDE SEQUENCE [LARGE SCALE GENOMIC DNA]</scope>
    <source>
        <strain evidence="2">IPPAS B-1220</strain>
    </source>
</reference>
<evidence type="ECO:0000259" key="1">
    <source>
        <dbReference type="Pfam" id="PF14339"/>
    </source>
</evidence>
<accession>A0A1E5QF19</accession>
<organism evidence="2">
    <name type="scientific">Desertifilum tharense IPPAS B-1220</name>
    <dbReference type="NCBI Taxonomy" id="1781255"/>
    <lineage>
        <taxon>Bacteria</taxon>
        <taxon>Bacillati</taxon>
        <taxon>Cyanobacteriota</taxon>
        <taxon>Cyanophyceae</taxon>
        <taxon>Desertifilales</taxon>
        <taxon>Desertifilaceae</taxon>
        <taxon>Desertifilum</taxon>
    </lineage>
</organism>
<feature type="domain" description="DUF4394" evidence="1">
    <location>
        <begin position="20"/>
        <end position="251"/>
    </location>
</feature>
<dbReference type="STRING" id="1781255.BH720_20710"/>
<dbReference type="InterPro" id="IPR025507">
    <property type="entry name" value="DUF4394"/>
</dbReference>
<dbReference type="Pfam" id="PF14339">
    <property type="entry name" value="DUF4394"/>
    <property type="match status" value="2"/>
</dbReference>
<comment type="caution">
    <text evidence="2">The sequence shown here is derived from an EMBL/GenBank/DDBJ whole genome shotgun (WGS) entry which is preliminary data.</text>
</comment>
<dbReference type="SUPFAM" id="SSF63825">
    <property type="entry name" value="YWTD domain"/>
    <property type="match status" value="1"/>
</dbReference>
<sequence>MQGTVVAAVSNAFALTTENTLVAFNTAAPGSILDNIEITGLQANESLLGIDFRPADGQLYALSSTNQIYTINTTTGAVTAVGDPLTPAVMGTGQGFDFNPVPDRIRVVNDSNQNLRLNPDTGEAIVDGTLAFADGDTNFGVDPAIVSAAYTNNRAGVTSTMLYGIDFLRDVLVLQSPPNDGILNTIGTGLGVNVNEFTSFDIRTMGATNEAFAAIAPDGTSASSLYSIDLTAGTATLIGSIGDGLSIVGLALPIVPNAYALTSDNQLLGFNTTAPEAILSTVTISGLAEGESLLGIDFRPADGQLYALGSTSQIYTIDTMTGTATAVGVPLSPTVMGTGQGFDFNPVPDRIRVVNDSNQNLRLNPDTGEAIVDGTLIFADGDANFGVDPAIVSAAYTNSIAGATTTALYGIDFLRDVLVLQNPPNDGILNTIGTGLGVNVNEFTSFDIRTMGTTNEAFAAIASDGTSASSLYSIDLTAGTATLVGTIGGGVSVTGLALPIF</sequence>
<gene>
    <name evidence="2" type="ORF">BH720_20710</name>
</gene>
<feature type="domain" description="DUF4394" evidence="1">
    <location>
        <begin position="266"/>
        <end position="497"/>
    </location>
</feature>
<protein>
    <recommendedName>
        <fullName evidence="1">DUF4394 domain-containing protein</fullName>
    </recommendedName>
</protein>